<evidence type="ECO:0000313" key="1">
    <source>
        <dbReference type="EMBL" id="MEJ7139393.1"/>
    </source>
</evidence>
<comment type="caution">
    <text evidence="1">The sequence shown here is derived from an EMBL/GenBank/DDBJ whole genome shotgun (WGS) entry which is preliminary data.</text>
</comment>
<name>A0ACC6P585_9BURK</name>
<gene>
    <name evidence="1" type="ORF">RV045_13285</name>
</gene>
<dbReference type="EMBL" id="JAWDIE010000026">
    <property type="protein sequence ID" value="MEJ7139393.1"/>
    <property type="molecule type" value="Genomic_DNA"/>
</dbReference>
<accession>A0ACC6P585</accession>
<organism evidence="1 2">
    <name type="scientific">Amphibiibacter pelophylacis</name>
    <dbReference type="NCBI Taxonomy" id="1799477"/>
    <lineage>
        <taxon>Bacteria</taxon>
        <taxon>Pseudomonadati</taxon>
        <taxon>Pseudomonadota</taxon>
        <taxon>Betaproteobacteria</taxon>
        <taxon>Burkholderiales</taxon>
        <taxon>Sphaerotilaceae</taxon>
        <taxon>Amphibiibacter</taxon>
    </lineage>
</organism>
<keyword evidence="1" id="KW-0012">Acyltransferase</keyword>
<dbReference type="Proteomes" id="UP001364695">
    <property type="component" value="Unassembled WGS sequence"/>
</dbReference>
<keyword evidence="2" id="KW-1185">Reference proteome</keyword>
<sequence length="224" mass="24228">MSDAANTGLPSDHPGRPATPQVQTSGFATPAPSSGSRFALSVLRLLGWKIDYPGGLPSAQGLMIIAPHTSNWDVPMGVLYKWGLGLPLNFWAKHSLFGLPLIGPLLRAVGGLPVNRQNPAGLVEQMADSLRTAKAENRFQWLVITPEGTRKATAQWRSGFYRLALASGVPVVLAYIDYAHREIGFDRAVIFSGDLEADIAVVAEAYARREGLNRSGKSPVRWRA</sequence>
<reference evidence="1" key="1">
    <citation type="submission" date="2023-10" db="EMBL/GenBank/DDBJ databases">
        <title>Amphibacter perezi, gen. nov., sp. nov. a novel taxa of the family Comamonadaceae, class Betaproteobacteria isolated from the skin microbiota of Pelophylax perezi from different populations.</title>
        <authorList>
            <person name="Costa S."/>
            <person name="Proenca D.N."/>
            <person name="Lopes I."/>
            <person name="Morais P.V."/>
        </authorList>
    </citation>
    <scope>NUCLEOTIDE SEQUENCE</scope>
    <source>
        <strain evidence="1">SL12-8</strain>
    </source>
</reference>
<evidence type="ECO:0000313" key="2">
    <source>
        <dbReference type="Proteomes" id="UP001364695"/>
    </source>
</evidence>
<protein>
    <submittedName>
        <fullName evidence="1">1-acyl-sn-glycerol-3-phosphate acyltransferase</fullName>
    </submittedName>
</protein>
<keyword evidence="1" id="KW-0808">Transferase</keyword>
<proteinExistence type="predicted"/>